<reference evidence="9 10" key="1">
    <citation type="submission" date="2019-11" db="EMBL/GenBank/DDBJ databases">
        <title>Identification of a novel strain.</title>
        <authorList>
            <person name="Xu Q."/>
            <person name="Wang G."/>
        </authorList>
    </citation>
    <scope>NUCLEOTIDE SEQUENCE [LARGE SCALE GENOMIC DNA]</scope>
    <source>
        <strain evidence="10">xq</strain>
    </source>
</reference>
<dbReference type="GO" id="GO:0020037">
    <property type="term" value="F:heme binding"/>
    <property type="evidence" value="ECO:0007669"/>
    <property type="project" value="InterPro"/>
</dbReference>
<keyword evidence="3 6" id="KW-0479">Metal-binding</keyword>
<dbReference type="InterPro" id="IPR002327">
    <property type="entry name" value="Cyt_c_1A/1B"/>
</dbReference>
<dbReference type="EMBL" id="WMBQ01000002">
    <property type="protein sequence ID" value="MTD95164.1"/>
    <property type="molecule type" value="Genomic_DNA"/>
</dbReference>
<evidence type="ECO:0000256" key="2">
    <source>
        <dbReference type="ARBA" id="ARBA00022617"/>
    </source>
</evidence>
<accession>A0A6I3KJA8</accession>
<dbReference type="GO" id="GO:0046872">
    <property type="term" value="F:metal ion binding"/>
    <property type="evidence" value="ECO:0007669"/>
    <property type="project" value="UniProtKB-KW"/>
</dbReference>
<keyword evidence="10" id="KW-1185">Reference proteome</keyword>
<dbReference type="AlphaFoldDB" id="A0A6I3KJA8"/>
<evidence type="ECO:0000256" key="5">
    <source>
        <dbReference type="ARBA" id="ARBA00023004"/>
    </source>
</evidence>
<dbReference type="InterPro" id="IPR009056">
    <property type="entry name" value="Cyt_c-like_dom"/>
</dbReference>
<evidence type="ECO:0000313" key="10">
    <source>
        <dbReference type="Proteomes" id="UP000440694"/>
    </source>
</evidence>
<name>A0A6I3KJA8_9HYPH</name>
<dbReference type="Gene3D" id="1.10.760.10">
    <property type="entry name" value="Cytochrome c-like domain"/>
    <property type="match status" value="1"/>
</dbReference>
<dbReference type="PANTHER" id="PTHR11961">
    <property type="entry name" value="CYTOCHROME C"/>
    <property type="match status" value="1"/>
</dbReference>
<dbReference type="SUPFAM" id="SSF46626">
    <property type="entry name" value="Cytochrome c"/>
    <property type="match status" value="1"/>
</dbReference>
<dbReference type="PROSITE" id="PS51007">
    <property type="entry name" value="CYTC"/>
    <property type="match status" value="1"/>
</dbReference>
<gene>
    <name evidence="9" type="ORF">GIW81_12560</name>
</gene>
<dbReference type="Pfam" id="PF13442">
    <property type="entry name" value="Cytochrome_CBB3"/>
    <property type="match status" value="1"/>
</dbReference>
<sequence length="129" mass="13755">MNRPAFRETLFSTLALLASFAPALAAEEQGDDGQVAYNNACRTCHSFKEGDNRLGPTLHGIVGRKAGSVEGFAFSSAMKSSGITWDEANLDKFIANPEAVVNGNGMKPFGGVADAGERKKIVDYLKTLK</sequence>
<organism evidence="9 10">
    <name type="scientific">Hyphomicrobium album</name>
    <dbReference type="NCBI Taxonomy" id="2665159"/>
    <lineage>
        <taxon>Bacteria</taxon>
        <taxon>Pseudomonadati</taxon>
        <taxon>Pseudomonadota</taxon>
        <taxon>Alphaproteobacteria</taxon>
        <taxon>Hyphomicrobiales</taxon>
        <taxon>Hyphomicrobiaceae</taxon>
        <taxon>Hyphomicrobium</taxon>
    </lineage>
</organism>
<evidence type="ECO:0000256" key="7">
    <source>
        <dbReference type="SAM" id="SignalP"/>
    </source>
</evidence>
<feature type="domain" description="Cytochrome c" evidence="8">
    <location>
        <begin position="28"/>
        <end position="129"/>
    </location>
</feature>
<proteinExistence type="predicted"/>
<comment type="caution">
    <text evidence="9">The sequence shown here is derived from an EMBL/GenBank/DDBJ whole genome shotgun (WGS) entry which is preliminary data.</text>
</comment>
<keyword evidence="7" id="KW-0732">Signal</keyword>
<protein>
    <submittedName>
        <fullName evidence="9">C-type cytochrome</fullName>
    </submittedName>
</protein>
<keyword evidence="5 6" id="KW-0408">Iron</keyword>
<dbReference type="InterPro" id="IPR036909">
    <property type="entry name" value="Cyt_c-like_dom_sf"/>
</dbReference>
<keyword evidence="2 6" id="KW-0349">Heme</keyword>
<keyword evidence="1" id="KW-0813">Transport</keyword>
<keyword evidence="4" id="KW-0249">Electron transport</keyword>
<evidence type="ECO:0000256" key="1">
    <source>
        <dbReference type="ARBA" id="ARBA00022448"/>
    </source>
</evidence>
<evidence type="ECO:0000256" key="6">
    <source>
        <dbReference type="PROSITE-ProRule" id="PRU00433"/>
    </source>
</evidence>
<evidence type="ECO:0000259" key="8">
    <source>
        <dbReference type="PROSITE" id="PS51007"/>
    </source>
</evidence>
<dbReference type="GO" id="GO:0009055">
    <property type="term" value="F:electron transfer activity"/>
    <property type="evidence" value="ECO:0007669"/>
    <property type="project" value="InterPro"/>
</dbReference>
<feature type="chain" id="PRO_5026080847" evidence="7">
    <location>
        <begin position="26"/>
        <end position="129"/>
    </location>
</feature>
<dbReference type="Proteomes" id="UP000440694">
    <property type="component" value="Unassembled WGS sequence"/>
</dbReference>
<evidence type="ECO:0000313" key="9">
    <source>
        <dbReference type="EMBL" id="MTD95164.1"/>
    </source>
</evidence>
<evidence type="ECO:0000256" key="3">
    <source>
        <dbReference type="ARBA" id="ARBA00022723"/>
    </source>
</evidence>
<evidence type="ECO:0000256" key="4">
    <source>
        <dbReference type="ARBA" id="ARBA00022982"/>
    </source>
</evidence>
<dbReference type="PRINTS" id="PR00604">
    <property type="entry name" value="CYTCHRMECIAB"/>
</dbReference>
<feature type="signal peptide" evidence="7">
    <location>
        <begin position="1"/>
        <end position="25"/>
    </location>
</feature>